<dbReference type="Gene3D" id="3.20.20.150">
    <property type="entry name" value="Divalent-metal-dependent TIM barrel enzymes"/>
    <property type="match status" value="1"/>
</dbReference>
<dbReference type="STRING" id="1605367.AFM12_01600"/>
<accession>A0A0P7BEV9</accession>
<feature type="chain" id="PRO_5006135746" description="Xylose isomerase-like TIM barrel domain-containing protein" evidence="1">
    <location>
        <begin position="30"/>
        <end position="360"/>
    </location>
</feature>
<evidence type="ECO:0000313" key="4">
    <source>
        <dbReference type="Proteomes" id="UP000050454"/>
    </source>
</evidence>
<gene>
    <name evidence="3" type="ORF">AFM12_01600</name>
</gene>
<evidence type="ECO:0000259" key="2">
    <source>
        <dbReference type="Pfam" id="PF01261"/>
    </source>
</evidence>
<reference evidence="3 4" key="1">
    <citation type="submission" date="2015-07" db="EMBL/GenBank/DDBJ databases">
        <title>The draft genome sequence of Leadbetterella sp. JN14-9.</title>
        <authorList>
            <person name="Liu Y."/>
            <person name="Du J."/>
            <person name="Shao Z."/>
        </authorList>
    </citation>
    <scope>NUCLEOTIDE SEQUENCE [LARGE SCALE GENOMIC DNA]</scope>
    <source>
        <strain evidence="3 4">JN14-9</strain>
    </source>
</reference>
<dbReference type="PROSITE" id="PS51318">
    <property type="entry name" value="TAT"/>
    <property type="match status" value="1"/>
</dbReference>
<proteinExistence type="predicted"/>
<dbReference type="RefSeq" id="WP_216598490.1">
    <property type="nucleotide sequence ID" value="NZ_JXSZ01000005.1"/>
</dbReference>
<dbReference type="Pfam" id="PF01261">
    <property type="entry name" value="AP_endonuc_2"/>
    <property type="match status" value="1"/>
</dbReference>
<keyword evidence="1" id="KW-0732">Signal</keyword>
<feature type="signal peptide" evidence="1">
    <location>
        <begin position="1"/>
        <end position="29"/>
    </location>
</feature>
<dbReference type="EMBL" id="LGTQ01000005">
    <property type="protein sequence ID" value="KPM49344.1"/>
    <property type="molecule type" value="Genomic_DNA"/>
</dbReference>
<protein>
    <recommendedName>
        <fullName evidence="2">Xylose isomerase-like TIM barrel domain-containing protein</fullName>
    </recommendedName>
</protein>
<dbReference type="SUPFAM" id="SSF51658">
    <property type="entry name" value="Xylose isomerase-like"/>
    <property type="match status" value="1"/>
</dbReference>
<sequence>MQNNHLDRRKFIKNTSLAMAAAAAFPALSSFNVKPNTLGISVWSYHLRNRRNTEGTTAHPIFAGAYDMAKHCYDLGTGGAQVLANGWDSDYAKKMRKLQEDTGMWIEGQLRLPKTEGEVDQFEKDVQMAKEGGVDIIRTACLSGRRYMTFTNLEDWNQFKKDSMKSMRLAEPVARKHKVKLAIENHKDWTADEMVAVLKHFDSEWLGCNLDTGNNISFLEDPYEVVEKLAPYTFTTHFKDMGIEEYEDGFLLSEVPFGVGFLDLNRMTMELRKHNPNVKINLEMMTRDPLPIPFLTDQYWITFGDRLGKDLAKNLRLIKENYSEKKLARVSGQSFAEQLALEEENQIACLNYARKELGIV</sequence>
<dbReference type="PANTHER" id="PTHR12110:SF53">
    <property type="entry name" value="BLR5974 PROTEIN"/>
    <property type="match status" value="1"/>
</dbReference>
<organism evidence="3 4">
    <name type="scientific">Jiulongibacter sediminis</name>
    <dbReference type="NCBI Taxonomy" id="1605367"/>
    <lineage>
        <taxon>Bacteria</taxon>
        <taxon>Pseudomonadati</taxon>
        <taxon>Bacteroidota</taxon>
        <taxon>Cytophagia</taxon>
        <taxon>Cytophagales</taxon>
        <taxon>Leadbetterellaceae</taxon>
        <taxon>Jiulongibacter</taxon>
    </lineage>
</organism>
<comment type="caution">
    <text evidence="3">The sequence shown here is derived from an EMBL/GenBank/DDBJ whole genome shotgun (WGS) entry which is preliminary data.</text>
</comment>
<evidence type="ECO:0000313" key="3">
    <source>
        <dbReference type="EMBL" id="KPM49344.1"/>
    </source>
</evidence>
<name>A0A0P7BEV9_9BACT</name>
<dbReference type="InterPro" id="IPR013022">
    <property type="entry name" value="Xyl_isomerase-like_TIM-brl"/>
</dbReference>
<dbReference type="Proteomes" id="UP000050454">
    <property type="component" value="Unassembled WGS sequence"/>
</dbReference>
<dbReference type="InterPro" id="IPR036237">
    <property type="entry name" value="Xyl_isomerase-like_sf"/>
</dbReference>
<dbReference type="InterPro" id="IPR050312">
    <property type="entry name" value="IolE/XylAMocC-like"/>
</dbReference>
<dbReference type="InterPro" id="IPR006311">
    <property type="entry name" value="TAT_signal"/>
</dbReference>
<evidence type="ECO:0000256" key="1">
    <source>
        <dbReference type="SAM" id="SignalP"/>
    </source>
</evidence>
<dbReference type="AlphaFoldDB" id="A0A0P7BEV9"/>
<keyword evidence="4" id="KW-1185">Reference proteome</keyword>
<dbReference type="PANTHER" id="PTHR12110">
    <property type="entry name" value="HYDROXYPYRUVATE ISOMERASE"/>
    <property type="match status" value="1"/>
</dbReference>
<dbReference type="PATRIC" id="fig|1605367.3.peg.1658"/>
<feature type="domain" description="Xylose isomerase-like TIM barrel" evidence="2">
    <location>
        <begin position="79"/>
        <end position="288"/>
    </location>
</feature>